<dbReference type="Gene3D" id="3.40.630.10">
    <property type="entry name" value="Zn peptidases"/>
    <property type="match status" value="1"/>
</dbReference>
<dbReference type="EMBL" id="CP003345">
    <property type="protein sequence ID" value="AFM03456.1"/>
    <property type="molecule type" value="Genomic_DNA"/>
</dbReference>
<keyword evidence="11" id="KW-0645">Protease</keyword>
<proteinExistence type="inferred from homology"/>
<dbReference type="SUPFAM" id="SSF53187">
    <property type="entry name" value="Zn-dependent exopeptidases"/>
    <property type="match status" value="1"/>
</dbReference>
<gene>
    <name evidence="11" type="ordered locus">Fleli_1009</name>
</gene>
<keyword evidence="11" id="KW-0031">Aminopeptidase</keyword>
<dbReference type="InterPro" id="IPR045175">
    <property type="entry name" value="M28_fam"/>
</dbReference>
<feature type="transmembrane region" description="Helical" evidence="9">
    <location>
        <begin position="439"/>
        <end position="459"/>
    </location>
</feature>
<evidence type="ECO:0000313" key="11">
    <source>
        <dbReference type="EMBL" id="AFM03456.1"/>
    </source>
</evidence>
<feature type="transmembrane region" description="Helical" evidence="9">
    <location>
        <begin position="500"/>
        <end position="520"/>
    </location>
</feature>
<evidence type="ECO:0000256" key="9">
    <source>
        <dbReference type="SAM" id="Phobius"/>
    </source>
</evidence>
<dbReference type="GO" id="GO:0004177">
    <property type="term" value="F:aminopeptidase activity"/>
    <property type="evidence" value="ECO:0007669"/>
    <property type="project" value="UniProtKB-KW"/>
</dbReference>
<keyword evidence="9" id="KW-0812">Transmembrane</keyword>
<evidence type="ECO:0000313" key="12">
    <source>
        <dbReference type="Proteomes" id="UP000006054"/>
    </source>
</evidence>
<evidence type="ECO:0000256" key="7">
    <source>
        <dbReference type="ARBA" id="ARBA00023180"/>
    </source>
</evidence>
<keyword evidence="11" id="KW-0378">Hydrolase</keyword>
<evidence type="ECO:0000256" key="2">
    <source>
        <dbReference type="ARBA" id="ARBA00004128"/>
    </source>
</evidence>
<organism evidence="11 12">
    <name type="scientific">Bernardetia litoralis (strain ATCC 23117 / DSM 6794 / NBRC 15988 / NCIMB 1366 / Fx l1 / Sio-4)</name>
    <name type="common">Flexibacter litoralis</name>
    <dbReference type="NCBI Taxonomy" id="880071"/>
    <lineage>
        <taxon>Bacteria</taxon>
        <taxon>Pseudomonadati</taxon>
        <taxon>Bacteroidota</taxon>
        <taxon>Cytophagia</taxon>
        <taxon>Cytophagales</taxon>
        <taxon>Bernardetiaceae</taxon>
        <taxon>Bernardetia</taxon>
    </lineage>
</organism>
<feature type="transmembrane region" description="Helical" evidence="9">
    <location>
        <begin position="372"/>
        <end position="389"/>
    </location>
</feature>
<feature type="transmembrane region" description="Helical" evidence="9">
    <location>
        <begin position="565"/>
        <end position="585"/>
    </location>
</feature>
<comment type="subcellular location">
    <subcellularLocation>
        <location evidence="2">Vacuole membrane</location>
        <topology evidence="2">Multi-pass membrane protein</topology>
    </subcellularLocation>
</comment>
<evidence type="ECO:0000256" key="8">
    <source>
        <dbReference type="ARBA" id="ARBA00031512"/>
    </source>
</evidence>
<comment type="function">
    <text evidence="1">May be involved in vacuolar sorting and osmoregulation.</text>
</comment>
<dbReference type="PANTHER" id="PTHR12147">
    <property type="entry name" value="METALLOPEPTIDASE M28 FAMILY MEMBER"/>
    <property type="match status" value="1"/>
</dbReference>
<keyword evidence="7" id="KW-0325">Glycoprotein</keyword>
<evidence type="ECO:0000259" key="10">
    <source>
        <dbReference type="Pfam" id="PF04389"/>
    </source>
</evidence>
<evidence type="ECO:0000256" key="3">
    <source>
        <dbReference type="ARBA" id="ARBA00010918"/>
    </source>
</evidence>
<dbReference type="GO" id="GO:0006508">
    <property type="term" value="P:proteolysis"/>
    <property type="evidence" value="ECO:0007669"/>
    <property type="project" value="InterPro"/>
</dbReference>
<protein>
    <recommendedName>
        <fullName evidence="4">Vacuolar membrane protease</fullName>
    </recommendedName>
    <alternativeName>
        <fullName evidence="8">FXNA-related family protease 1</fullName>
    </alternativeName>
</protein>
<dbReference type="RefSeq" id="WP_014796914.1">
    <property type="nucleotide sequence ID" value="NC_018018.1"/>
</dbReference>
<feature type="domain" description="Peptidase M28" evidence="10">
    <location>
        <begin position="140"/>
        <end position="330"/>
    </location>
</feature>
<dbReference type="eggNOG" id="COG0697">
    <property type="taxonomic scope" value="Bacteria"/>
</dbReference>
<dbReference type="GO" id="GO:0008235">
    <property type="term" value="F:metalloexopeptidase activity"/>
    <property type="evidence" value="ECO:0007669"/>
    <property type="project" value="InterPro"/>
</dbReference>
<dbReference type="Pfam" id="PF04389">
    <property type="entry name" value="Peptidase_M28"/>
    <property type="match status" value="1"/>
</dbReference>
<keyword evidence="9" id="KW-0472">Membrane</keyword>
<feature type="transmembrane region" description="Helical" evidence="9">
    <location>
        <begin position="396"/>
        <end position="419"/>
    </location>
</feature>
<dbReference type="AlphaFoldDB" id="I4AHM1"/>
<keyword evidence="6 9" id="KW-1133">Transmembrane helix</keyword>
<dbReference type="InterPro" id="IPR007484">
    <property type="entry name" value="Peptidase_M28"/>
</dbReference>
<dbReference type="HOGENOM" id="CLU_019249_1_0_10"/>
<evidence type="ECO:0000256" key="6">
    <source>
        <dbReference type="ARBA" id="ARBA00022989"/>
    </source>
</evidence>
<sequence length="833" mass="93505">MKSVSTFITFCVLTAVLIISAIQIIPVNPQNTDTNFSADRAFTYIQKIAKTPHPTGSTAHDSVRNYIVSQARAMGYQTEIQSTRFANDGKVPQISFLDNILVRIKGKNSIEQVENPALLDSTSLNLTDTDSTINLVDVATPKNTILIACHYDSRSNAAGAADDGAAVGAILEIMDMLKTQVTNSPFENDIIFLFSDGEEIDLLGAQAFMEQHSWAKEIGVAFNFEARGAGGMSILFETSDKNKNLLHHTQTAFKEAKKTGKLNTFGTSFANIVYQNMPNGTDASVFGEHNIPFLNFAFIGKHTHYHTPLDTPNNLDKRSLQQHGDYMLSLIRYFGDLKNLKTQINSDENVAFLGIPFGDILVIDINQEYLEWTIYGMLIFFALLFLSGLRYWSWKLVFGSLFGYLIIALTIGGLATLLWKGILMTHSAYAWIPYGTTYFAFWYQIAFALIFVGVSLLAYSTFFRSKKSASVLVGVLPFWIGLSALTVFSQDWIGMDLRPAAYLFIIPTLSMLVAWLYLLLRNNANYLNPFDTIILLALSTPTIYIFFPVLAIVPEALEAVNIGGFIVYGFALMALLIALLGGFLVPLMQLLTQSWRWSLALFLMILGIGILFWGALEANFTSEKPKPNSLFYLYNLDENKQTWISYDEESDDFTKQFLSDSAAFDSIPKGIYPMRTKNISGNWNFLQESKIVELDSSFNFDAPLLSLLSDSMINDTTYRYQLSIKTARNGEWVQIHSSVLEAIWSDTTRIPLVNADKYYKTISIWALPDSGAVIDVETSQANPEFWISELKYGLQEVDSLIKIPRKNNMMAAPYPYSESVIIQKKYNFIEEEN</sequence>
<name>I4AHM1_BERLS</name>
<feature type="transmembrane region" description="Helical" evidence="9">
    <location>
        <begin position="597"/>
        <end position="616"/>
    </location>
</feature>
<evidence type="ECO:0000256" key="4">
    <source>
        <dbReference type="ARBA" id="ARBA00017435"/>
    </source>
</evidence>
<evidence type="ECO:0000256" key="1">
    <source>
        <dbReference type="ARBA" id="ARBA00003273"/>
    </source>
</evidence>
<feature type="transmembrane region" description="Helical" evidence="9">
    <location>
        <begin position="532"/>
        <end position="553"/>
    </location>
</feature>
<feature type="transmembrane region" description="Helical" evidence="9">
    <location>
        <begin position="471"/>
        <end position="488"/>
    </location>
</feature>
<dbReference type="OrthoDB" id="9778250at2"/>
<evidence type="ECO:0000256" key="5">
    <source>
        <dbReference type="ARBA" id="ARBA00022554"/>
    </source>
</evidence>
<dbReference type="KEGG" id="fli:Fleli_1009"/>
<comment type="similarity">
    <text evidence="3">Belongs to the peptidase M28 family.</text>
</comment>
<dbReference type="GO" id="GO:0005774">
    <property type="term" value="C:vacuolar membrane"/>
    <property type="evidence" value="ECO:0007669"/>
    <property type="project" value="UniProtKB-SubCell"/>
</dbReference>
<keyword evidence="5" id="KW-0926">Vacuole</keyword>
<dbReference type="STRING" id="880071.Fleli_1009"/>
<dbReference type="eggNOG" id="COG2234">
    <property type="taxonomic scope" value="Bacteria"/>
</dbReference>
<keyword evidence="12" id="KW-1185">Reference proteome</keyword>
<reference evidence="12" key="1">
    <citation type="submission" date="2012-06" db="EMBL/GenBank/DDBJ databases">
        <title>The complete genome of Flexibacter litoralis DSM 6794.</title>
        <authorList>
            <person name="Lucas S."/>
            <person name="Copeland A."/>
            <person name="Lapidus A."/>
            <person name="Glavina del Rio T."/>
            <person name="Dalin E."/>
            <person name="Tice H."/>
            <person name="Bruce D."/>
            <person name="Goodwin L."/>
            <person name="Pitluck S."/>
            <person name="Peters L."/>
            <person name="Ovchinnikova G."/>
            <person name="Lu M."/>
            <person name="Kyrpides N."/>
            <person name="Mavromatis K."/>
            <person name="Ivanova N."/>
            <person name="Brettin T."/>
            <person name="Detter J.C."/>
            <person name="Han C."/>
            <person name="Larimer F."/>
            <person name="Land M."/>
            <person name="Hauser L."/>
            <person name="Markowitz V."/>
            <person name="Cheng J.-F."/>
            <person name="Hugenholtz P."/>
            <person name="Woyke T."/>
            <person name="Wu D."/>
            <person name="Spring S."/>
            <person name="Lang E."/>
            <person name="Kopitz M."/>
            <person name="Brambilla E."/>
            <person name="Klenk H.-P."/>
            <person name="Eisen J.A."/>
        </authorList>
    </citation>
    <scope>NUCLEOTIDE SEQUENCE [LARGE SCALE GENOMIC DNA]</scope>
    <source>
        <strain evidence="12">ATCC 23117 / DSM 6794 / NBRC 15988 / NCIMB 1366 / Sio-4</strain>
    </source>
</reference>
<dbReference type="Proteomes" id="UP000006054">
    <property type="component" value="Chromosome"/>
</dbReference>
<accession>I4AHM1</accession>
<dbReference type="PANTHER" id="PTHR12147:SF58">
    <property type="entry name" value="VACUOLAR MEMBRANE PROTEASE"/>
    <property type="match status" value="1"/>
</dbReference>